<evidence type="ECO:0000313" key="5">
    <source>
        <dbReference type="EMBL" id="TEB07156.1"/>
    </source>
</evidence>
<dbReference type="SUPFAM" id="SSF52540">
    <property type="entry name" value="P-loop containing nucleoside triphosphate hydrolases"/>
    <property type="match status" value="1"/>
</dbReference>
<evidence type="ECO:0000256" key="3">
    <source>
        <dbReference type="ARBA" id="ARBA00013368"/>
    </source>
</evidence>
<dbReference type="Gene3D" id="3.40.50.300">
    <property type="entry name" value="P-loop containing nucleotide triphosphate hydrolases"/>
    <property type="match status" value="2"/>
</dbReference>
<evidence type="ECO:0000313" key="6">
    <source>
        <dbReference type="Proteomes" id="UP000298324"/>
    </source>
</evidence>
<comment type="subunit">
    <text evidence="2">Heterodimer of SbcC and SbcD.</text>
</comment>
<reference evidence="5 6" key="1">
    <citation type="journal article" date="2018" name="Environ. Microbiol.">
        <title>Novel energy conservation strategies and behaviour of Pelotomaculum schinkii driving syntrophic propionate catabolism.</title>
        <authorList>
            <person name="Hidalgo-Ahumada C.A.P."/>
            <person name="Nobu M.K."/>
            <person name="Narihiro T."/>
            <person name="Tamaki H."/>
            <person name="Liu W.T."/>
            <person name="Kamagata Y."/>
            <person name="Stams A.J.M."/>
            <person name="Imachi H."/>
            <person name="Sousa D.Z."/>
        </authorList>
    </citation>
    <scope>NUCLEOTIDE SEQUENCE [LARGE SCALE GENOMIC DNA]</scope>
    <source>
        <strain evidence="5 6">HH</strain>
    </source>
</reference>
<evidence type="ECO:0000256" key="1">
    <source>
        <dbReference type="ARBA" id="ARBA00006930"/>
    </source>
</evidence>
<dbReference type="RefSeq" id="WP_190239132.1">
    <property type="nucleotide sequence ID" value="NZ_QFGA01000001.1"/>
</dbReference>
<comment type="similarity">
    <text evidence="1">Belongs to the SMC family. SbcC subfamily.</text>
</comment>
<protein>
    <recommendedName>
        <fullName evidence="3">Nuclease SbcCD subunit C</fullName>
    </recommendedName>
</protein>
<feature type="coiled-coil region" evidence="4">
    <location>
        <begin position="583"/>
        <end position="617"/>
    </location>
</feature>
<organism evidence="5 6">
    <name type="scientific">Pelotomaculum schinkii</name>
    <dbReference type="NCBI Taxonomy" id="78350"/>
    <lineage>
        <taxon>Bacteria</taxon>
        <taxon>Bacillati</taxon>
        <taxon>Bacillota</taxon>
        <taxon>Clostridia</taxon>
        <taxon>Eubacteriales</taxon>
        <taxon>Desulfotomaculaceae</taxon>
        <taxon>Pelotomaculum</taxon>
    </lineage>
</organism>
<feature type="coiled-coil region" evidence="4">
    <location>
        <begin position="918"/>
        <end position="1004"/>
    </location>
</feature>
<dbReference type="PANTHER" id="PTHR32114:SF2">
    <property type="entry name" value="ABC TRANSPORTER ABCH.3"/>
    <property type="match status" value="1"/>
</dbReference>
<feature type="coiled-coil region" evidence="4">
    <location>
        <begin position="295"/>
        <end position="557"/>
    </location>
</feature>
<dbReference type="EMBL" id="QFGA01000001">
    <property type="protein sequence ID" value="TEB07156.1"/>
    <property type="molecule type" value="Genomic_DNA"/>
</dbReference>
<feature type="coiled-coil region" evidence="4">
    <location>
        <begin position="844"/>
        <end position="885"/>
    </location>
</feature>
<dbReference type="Proteomes" id="UP000298324">
    <property type="component" value="Unassembled WGS sequence"/>
</dbReference>
<dbReference type="PANTHER" id="PTHR32114">
    <property type="entry name" value="ABC TRANSPORTER ABCH.3"/>
    <property type="match status" value="1"/>
</dbReference>
<accession>A0A4Y7RED0</accession>
<gene>
    <name evidence="5" type="primary">smc</name>
    <name evidence="5" type="ORF">Psch_00699</name>
</gene>
<keyword evidence="6" id="KW-1185">Reference proteome</keyword>
<sequence>MLYPIELTFENAREFKKQSVYFADPQGFENISEIANHYKDNVLIGGLNGTGKSTIAAVFVCILNADVNEADPVDLISSSQAYSDENPWLFKGRLIFYNDGSLEDNKMFIEINARFEGITEHEKPRIRSKYFTIKESDSIEELKTAREYVYSNKNDKYGKLDEYRKQIEALGISPDKYLLYWKQGETSKFTQIKDVERFNQFARMMGIEESIMNLDRMIQQQAEKEKDVEIVSNNCLQLELDLRNKEIDKKEKERRDEELMAGSADFVDKLNALIDYHTKTTEVLKGKVSVNEHALNEQNVREAQVEEELNAILKQKATIQTDSDQCMSQIQKVNEQMVSVSQSVSNLEHEIDEGKSKYHQIKEFLDILKQKELGVEELQRLIEKLQSDLITTKLVIEQNELESTNKEKAKREFEEKIAALESEKEELEGKIARAQSILEENPDVATLQEWIEGIVLDIEDKREALSNKENDRLRIEKELTLIAMALDFHKKTLAKDTENLQKEITQEETQIKQCHDDLQKLDRDKIILENELSKESAEQLSATISSLTNENENLNVKEKGYKEIIEQNGPAVVGLYHSIKKTGEELAKQIREIEDGLQQAKTQIDMTKQSMDDLYTEQKNTQAKLEKYPLSSEEYAQKIKESRKIENDLNLETERVTQQIVELKDQLVKIDQGIFDSSQRESMAKQGFKTYAFQDVFEFKDSELNQEKEKNLSLLKYTILVDADEKDLFPFSGHYHVPLNEYAPDNSIEPLPFGLSFKNNINPTNAKKAVSWLRQISGYLRENGLIKDNIGIRGYDPDNVSYFLSAAAIEYTKAILRAKITTKEARIIELSTHSSEQQEITSTFEAQKNDIDNLLSKLSELTEKAAQLGKNLEEYRKNEESLQAEEAKCRGFQETINSVKDVFKEAYDQQTSTLSFELNEILTRMTELKEQIELFESSKKLQIETKSKLEANTAQIAKLESKLAEYKVNQEKLEKVNSDIQVWLALLAQEKDKLESLKQSYVQKDKLLRTIEQWINEFDRYFSRQTFYLNIENSLVENDGVLSLEEIQAKSENLYLYEQQLNTILTDSGNLTKEIENLRLEKSRREEQRVKVVDAQKVVDRMPEKKQLVESITELRNQTNNCSIDIRVLEKKINELKENQEKSQKSLEQYQEYFNKHQEIDFEFLNQYELALEKLKVEREKHRKLLQEFHNLATKQEEYRQQLEQIQLKIAPVEKELKDIDGVIQKLNEDNNLLTKQLEELKKDVTPTLDEEYDYRRLSEDNFSQITLGDCLPIFRLLYNGKFSEAVQQEYMPGFDEFMELLNLESQEIIEEQKYTQGRLVINHSLKQLRTLTMRPIKESAVKDYEILKLEFEKNMRDKRRLEEELASFRGIVESDYRTVEGIITSSIRAISERLNEVFVPMNYTVQLEYRNKEEGGGHRRLVMWFKKTHEQQMRVVTERGGLSGGEHAIVSLMMMYSILSIKEEKKMEGKSGGYLLLDEWDANLDPLKAQTVFQVLKKLGKKIISITPRSSSRNYLSEFGLLLRVINTPSRHGIVVLKERNEEALNEFFAELEAQEKKRIKF</sequence>
<name>A0A4Y7RED0_9FIRM</name>
<feature type="coiled-coil region" evidence="4">
    <location>
        <begin position="1119"/>
        <end position="1244"/>
    </location>
</feature>
<evidence type="ECO:0000256" key="4">
    <source>
        <dbReference type="SAM" id="Coils"/>
    </source>
</evidence>
<evidence type="ECO:0000256" key="2">
    <source>
        <dbReference type="ARBA" id="ARBA00011322"/>
    </source>
</evidence>
<keyword evidence="4" id="KW-0175">Coiled coil</keyword>
<comment type="caution">
    <text evidence="5">The sequence shown here is derived from an EMBL/GenBank/DDBJ whole genome shotgun (WGS) entry which is preliminary data.</text>
</comment>
<dbReference type="InterPro" id="IPR027417">
    <property type="entry name" value="P-loop_NTPase"/>
</dbReference>
<proteinExistence type="inferred from homology"/>